<dbReference type="Gene3D" id="3.40.50.2000">
    <property type="entry name" value="Glycogen Phosphorylase B"/>
    <property type="match status" value="2"/>
</dbReference>
<feature type="domain" description="Glycosyltransferase subfamily 4-like N-terminal" evidence="2">
    <location>
        <begin position="19"/>
        <end position="198"/>
    </location>
</feature>
<organism evidence="3 4">
    <name type="scientific">Pontibacter arcticus</name>
    <dbReference type="NCBI Taxonomy" id="2080288"/>
    <lineage>
        <taxon>Bacteria</taxon>
        <taxon>Pseudomonadati</taxon>
        <taxon>Bacteroidota</taxon>
        <taxon>Cytophagia</taxon>
        <taxon>Cytophagales</taxon>
        <taxon>Hymenobacteraceae</taxon>
        <taxon>Pontibacter</taxon>
    </lineage>
</organism>
<reference evidence="3 4" key="1">
    <citation type="submission" date="2018-06" db="EMBL/GenBank/DDBJ databases">
        <authorList>
            <person name="Liu Z.-W."/>
        </authorList>
    </citation>
    <scope>NUCLEOTIDE SEQUENCE [LARGE SCALE GENOMIC DNA]</scope>
    <source>
        <strain evidence="3 4">2b14</strain>
    </source>
</reference>
<dbReference type="PANTHER" id="PTHR45947:SF3">
    <property type="entry name" value="SULFOQUINOVOSYL TRANSFERASE SQD2"/>
    <property type="match status" value="1"/>
</dbReference>
<dbReference type="GO" id="GO:0016757">
    <property type="term" value="F:glycosyltransferase activity"/>
    <property type="evidence" value="ECO:0007669"/>
    <property type="project" value="InterPro"/>
</dbReference>
<dbReference type="InterPro" id="IPR050194">
    <property type="entry name" value="Glycosyltransferase_grp1"/>
</dbReference>
<protein>
    <submittedName>
        <fullName evidence="3">Uncharacterized protein</fullName>
    </submittedName>
</protein>
<sequence length="396" mass="44069">MKILYYSSHPHLNLASPAGYGTHIREMIHAFGQLGHDVKPVIMGGTTINEGDLSIKGRSPLKQMAASMVPSFIWETAKDHQLLKFDKYAAEILEEEIQQFQPDLIYERAAYLQTSGVEAAVKHRIQHVLEVNAPYAEERVQMQGNSFYAGKGVEIEKKLLKGSTKIAVVSSALQKHLSTTYHIEADKFILTPNAINPAHINYSLNRASDIKEALKITHKTVIGFVGSIFPWHGIDLLIKAFKTISASDSSLHLLIVGDGETLPLLKNLVQQEQLQDVITFTGNIKHQDVFNYIACMDICVMPTSNWYGSPVKIFEYAAMGKAVIAPDNIPVKDVMHDQITGLLIQPDVDSLKTALNQFIENKSLRESCAHAFKRLVLTNYTWVKNAEKVISSITCG</sequence>
<feature type="domain" description="Glycosyl transferase family 1" evidence="1">
    <location>
        <begin position="210"/>
        <end position="370"/>
    </location>
</feature>
<comment type="caution">
    <text evidence="3">The sequence shown here is derived from an EMBL/GenBank/DDBJ whole genome shotgun (WGS) entry which is preliminary data.</text>
</comment>
<dbReference type="Pfam" id="PF00534">
    <property type="entry name" value="Glycos_transf_1"/>
    <property type="match status" value="1"/>
</dbReference>
<dbReference type="OrthoDB" id="9816564at2"/>
<dbReference type="CDD" id="cd03801">
    <property type="entry name" value="GT4_PimA-like"/>
    <property type="match status" value="1"/>
</dbReference>
<dbReference type="InterPro" id="IPR001296">
    <property type="entry name" value="Glyco_trans_1"/>
</dbReference>
<gene>
    <name evidence="3" type="ORF">DP923_08760</name>
</gene>
<evidence type="ECO:0000259" key="1">
    <source>
        <dbReference type="Pfam" id="PF00534"/>
    </source>
</evidence>
<dbReference type="RefSeq" id="WP_112305438.1">
    <property type="nucleotide sequence ID" value="NZ_QMDV01000002.1"/>
</dbReference>
<keyword evidence="4" id="KW-1185">Reference proteome</keyword>
<evidence type="ECO:0000313" key="4">
    <source>
        <dbReference type="Proteomes" id="UP000251692"/>
    </source>
</evidence>
<dbReference type="PANTHER" id="PTHR45947">
    <property type="entry name" value="SULFOQUINOVOSYL TRANSFERASE SQD2"/>
    <property type="match status" value="1"/>
</dbReference>
<accession>A0A364RG17</accession>
<dbReference type="EMBL" id="QMDV01000002">
    <property type="protein sequence ID" value="RAU83288.1"/>
    <property type="molecule type" value="Genomic_DNA"/>
</dbReference>
<name>A0A364RG17_9BACT</name>
<dbReference type="Proteomes" id="UP000251692">
    <property type="component" value="Unassembled WGS sequence"/>
</dbReference>
<proteinExistence type="predicted"/>
<dbReference type="AlphaFoldDB" id="A0A364RG17"/>
<evidence type="ECO:0000313" key="3">
    <source>
        <dbReference type="EMBL" id="RAU83288.1"/>
    </source>
</evidence>
<dbReference type="InterPro" id="IPR028098">
    <property type="entry name" value="Glyco_trans_4-like_N"/>
</dbReference>
<dbReference type="Pfam" id="PF13439">
    <property type="entry name" value="Glyco_transf_4"/>
    <property type="match status" value="1"/>
</dbReference>
<reference evidence="3 4" key="2">
    <citation type="submission" date="2018-07" db="EMBL/GenBank/DDBJ databases">
        <title>Pontibacter sp. 2b14 genomic sequence and assembly.</title>
        <authorList>
            <person name="Du Z.-J."/>
        </authorList>
    </citation>
    <scope>NUCLEOTIDE SEQUENCE [LARGE SCALE GENOMIC DNA]</scope>
    <source>
        <strain evidence="3 4">2b14</strain>
    </source>
</reference>
<dbReference type="SUPFAM" id="SSF53756">
    <property type="entry name" value="UDP-Glycosyltransferase/glycogen phosphorylase"/>
    <property type="match status" value="1"/>
</dbReference>
<evidence type="ECO:0000259" key="2">
    <source>
        <dbReference type="Pfam" id="PF13439"/>
    </source>
</evidence>